<dbReference type="InterPro" id="IPR001841">
    <property type="entry name" value="Znf_RING"/>
</dbReference>
<dbReference type="OrthoDB" id="8062037at2759"/>
<dbReference type="PANTHER" id="PTHR46171">
    <property type="entry name" value="GH10160P"/>
    <property type="match status" value="1"/>
</dbReference>
<evidence type="ECO:0000256" key="4">
    <source>
        <dbReference type="PROSITE-ProRule" id="PRU00175"/>
    </source>
</evidence>
<feature type="region of interest" description="Disordered" evidence="5">
    <location>
        <begin position="97"/>
        <end position="120"/>
    </location>
</feature>
<feature type="region of interest" description="Disordered" evidence="5">
    <location>
        <begin position="633"/>
        <end position="653"/>
    </location>
</feature>
<evidence type="ECO:0000259" key="6">
    <source>
        <dbReference type="PROSITE" id="PS50089"/>
    </source>
</evidence>
<keyword evidence="1" id="KW-0479">Metal-binding</keyword>
<dbReference type="PANTHER" id="PTHR46171:SF3">
    <property type="entry name" value="GH10160P"/>
    <property type="match status" value="1"/>
</dbReference>
<feature type="region of interest" description="Disordered" evidence="5">
    <location>
        <begin position="451"/>
        <end position="486"/>
    </location>
</feature>
<feature type="compositionally biased region" description="Basic and acidic residues" evidence="5">
    <location>
        <begin position="264"/>
        <end position="279"/>
    </location>
</feature>
<protein>
    <submittedName>
        <fullName evidence="8">Uncharacterized protein LOC111132121 isoform X1</fullName>
    </submittedName>
</protein>
<dbReference type="GO" id="GO:0061630">
    <property type="term" value="F:ubiquitin protein ligase activity"/>
    <property type="evidence" value="ECO:0007669"/>
    <property type="project" value="TreeGrafter"/>
</dbReference>
<dbReference type="GO" id="GO:0016567">
    <property type="term" value="P:protein ubiquitination"/>
    <property type="evidence" value="ECO:0007669"/>
    <property type="project" value="TreeGrafter"/>
</dbReference>
<evidence type="ECO:0000256" key="1">
    <source>
        <dbReference type="ARBA" id="ARBA00022723"/>
    </source>
</evidence>
<evidence type="ECO:0000313" key="7">
    <source>
        <dbReference type="Proteomes" id="UP000694844"/>
    </source>
</evidence>
<feature type="compositionally biased region" description="Polar residues" evidence="5">
    <location>
        <begin position="299"/>
        <end position="308"/>
    </location>
</feature>
<keyword evidence="2 4" id="KW-0863">Zinc-finger</keyword>
<feature type="domain" description="RING-type" evidence="6">
    <location>
        <begin position="778"/>
        <end position="819"/>
    </location>
</feature>
<dbReference type="GeneID" id="111132121"/>
<dbReference type="Gene3D" id="3.30.40.10">
    <property type="entry name" value="Zinc/RING finger domain, C3HC4 (zinc finger)"/>
    <property type="match status" value="1"/>
</dbReference>
<evidence type="ECO:0000256" key="3">
    <source>
        <dbReference type="ARBA" id="ARBA00022833"/>
    </source>
</evidence>
<dbReference type="Pfam" id="PF13639">
    <property type="entry name" value="zf-RING_2"/>
    <property type="match status" value="1"/>
</dbReference>
<keyword evidence="7" id="KW-1185">Reference proteome</keyword>
<reference evidence="8" key="1">
    <citation type="submission" date="2025-08" db="UniProtKB">
        <authorList>
            <consortium name="RefSeq"/>
        </authorList>
    </citation>
    <scope>IDENTIFICATION</scope>
    <source>
        <tissue evidence="8">Whole sample</tissue>
    </source>
</reference>
<proteinExistence type="predicted"/>
<dbReference type="AlphaFoldDB" id="A0A8B8E7V7"/>
<dbReference type="SUPFAM" id="SSF57850">
    <property type="entry name" value="RING/U-box"/>
    <property type="match status" value="1"/>
</dbReference>
<dbReference type="RefSeq" id="XP_022335541.1">
    <property type="nucleotide sequence ID" value="XM_022479833.1"/>
</dbReference>
<dbReference type="PROSITE" id="PS50089">
    <property type="entry name" value="ZF_RING_2"/>
    <property type="match status" value="1"/>
</dbReference>
<name>A0A8B8E7V7_CRAVI</name>
<dbReference type="SMART" id="SM00184">
    <property type="entry name" value="RING"/>
    <property type="match status" value="1"/>
</dbReference>
<evidence type="ECO:0000256" key="2">
    <source>
        <dbReference type="ARBA" id="ARBA00022771"/>
    </source>
</evidence>
<gene>
    <name evidence="8" type="primary">LOC111132121</name>
</gene>
<dbReference type="GO" id="GO:0008270">
    <property type="term" value="F:zinc ion binding"/>
    <property type="evidence" value="ECO:0007669"/>
    <property type="project" value="UniProtKB-KW"/>
</dbReference>
<accession>A0A8B8E7V7</accession>
<dbReference type="KEGG" id="cvn:111132121"/>
<dbReference type="InterPro" id="IPR013083">
    <property type="entry name" value="Znf_RING/FYVE/PHD"/>
</dbReference>
<organism evidence="7 8">
    <name type="scientific">Crassostrea virginica</name>
    <name type="common">Eastern oyster</name>
    <dbReference type="NCBI Taxonomy" id="6565"/>
    <lineage>
        <taxon>Eukaryota</taxon>
        <taxon>Metazoa</taxon>
        <taxon>Spiralia</taxon>
        <taxon>Lophotrochozoa</taxon>
        <taxon>Mollusca</taxon>
        <taxon>Bivalvia</taxon>
        <taxon>Autobranchia</taxon>
        <taxon>Pteriomorphia</taxon>
        <taxon>Ostreida</taxon>
        <taxon>Ostreoidea</taxon>
        <taxon>Ostreidae</taxon>
        <taxon>Crassostrea</taxon>
    </lineage>
</organism>
<feature type="region of interest" description="Disordered" evidence="5">
    <location>
        <begin position="264"/>
        <end position="308"/>
    </location>
</feature>
<keyword evidence="3" id="KW-0862">Zinc</keyword>
<dbReference type="FunFam" id="3.30.40.10:FF:000024">
    <property type="entry name" value="RING finger protein 44 isoform X1"/>
    <property type="match status" value="1"/>
</dbReference>
<evidence type="ECO:0000313" key="8">
    <source>
        <dbReference type="RefSeq" id="XP_022335541.1"/>
    </source>
</evidence>
<dbReference type="Proteomes" id="UP000694844">
    <property type="component" value="Chromosome 5"/>
</dbReference>
<evidence type="ECO:0000256" key="5">
    <source>
        <dbReference type="SAM" id="MobiDB-lite"/>
    </source>
</evidence>
<sequence>MAHSCVTDFGTLRMFAMFPCCVASESVMEISDSQSQTPTAGQNQTVLSEPVLWDSTFRSVIQLVVQCLLESVYARHGIAQNLGQSRQTFRHRQAWRNIRPGRDVHSGSPTSFHSEGRRSGNRTTVVLENQIYEVPPREDYVSNFMRQLSQENQEIEAVRQTDISLHRLHQYHPYSTNADLTSRRRHHHLRERRMATTLTRIGGHPQHRNRWSGWRRQVLQQMDREVSELYHHSIDDIESTSRNGGPMQQEEAGRMLGIEHSAERGAEFTERQYSRDDSPRTNSGRGDLLSEADGERGTWVSSSDSDFTGRQFSSSGSLAELFDHLLQQFYREAIMWIFVTTIWHPQQENLRQMLSIIADVVHEPWVSVTTSMLQGFMTGIRLSYDSQFQSLLGILNPLSGLDSLSSSTAAFLRAQSLMFSINLAPRQLLHRFSGIVMNAMTVMIQQHSARIIDQPRCPGTRRRTRDRNSTPQNESAPEPRAFQPPHLMNSRQIHPASLHPHLHGGPQQVMFDMEQIPVSTPVSMAPYAIPVCAGPHLPVCTGAHHPVCSTAPTWSIPGCSVQLPSCNMQHIPACSLPQIPFHPSSIPPLFHHHHHPGASHIPPQHIAPPTHFNPSARGHTEDEVSGLIDQRSRFPLHPGTLHPHGATPFTASPPVMLQEPHVHPTPHDIYGPFQRHFARQRTGGRNGRLRSLPLPPPPYPGFLLHFLAMLGNPPMPYGRDFHEDATEVENYEVGALLNLAERLGEAKPKGLTKPEIEQLPAYRFNKENHHSDMDQTSCVVCMCDFENRQLLRVLPCSHEFHAKCVDKWLKTNRTCPICRADATEIASQSD</sequence>